<dbReference type="SMART" id="SM00173">
    <property type="entry name" value="RAS"/>
    <property type="match status" value="1"/>
</dbReference>
<keyword evidence="5" id="KW-1185">Reference proteome</keyword>
<dbReference type="PROSITE" id="PS51419">
    <property type="entry name" value="RAB"/>
    <property type="match status" value="1"/>
</dbReference>
<dbReference type="EMBL" id="CAJJDP010000070">
    <property type="protein sequence ID" value="CAD8178673.1"/>
    <property type="molecule type" value="Genomic_DNA"/>
</dbReference>
<organism evidence="4 5">
    <name type="scientific">Paramecium octaurelia</name>
    <dbReference type="NCBI Taxonomy" id="43137"/>
    <lineage>
        <taxon>Eukaryota</taxon>
        <taxon>Sar</taxon>
        <taxon>Alveolata</taxon>
        <taxon>Ciliophora</taxon>
        <taxon>Intramacronucleata</taxon>
        <taxon>Oligohymenophorea</taxon>
        <taxon>Peniculida</taxon>
        <taxon>Parameciidae</taxon>
        <taxon>Paramecium</taxon>
    </lineage>
</organism>
<reference evidence="4" key="1">
    <citation type="submission" date="2021-01" db="EMBL/GenBank/DDBJ databases">
        <authorList>
            <consortium name="Genoscope - CEA"/>
            <person name="William W."/>
        </authorList>
    </citation>
    <scope>NUCLEOTIDE SEQUENCE</scope>
</reference>
<name>A0A8S1VQA7_PAROT</name>
<dbReference type="SMART" id="SM00175">
    <property type="entry name" value="RAB"/>
    <property type="match status" value="1"/>
</dbReference>
<dbReference type="SMART" id="SM00174">
    <property type="entry name" value="RHO"/>
    <property type="match status" value="1"/>
</dbReference>
<dbReference type="OrthoDB" id="9989112at2759"/>
<dbReference type="NCBIfam" id="TIGR00231">
    <property type="entry name" value="small_GTP"/>
    <property type="match status" value="1"/>
</dbReference>
<comment type="caution">
    <text evidence="4">The sequence shown here is derived from an EMBL/GenBank/DDBJ whole genome shotgun (WGS) entry which is preliminary data.</text>
</comment>
<dbReference type="InterPro" id="IPR001806">
    <property type="entry name" value="Small_GTPase"/>
</dbReference>
<evidence type="ECO:0000256" key="2">
    <source>
        <dbReference type="ARBA" id="ARBA00023134"/>
    </source>
</evidence>
<dbReference type="AlphaFoldDB" id="A0A8S1VQA7"/>
<dbReference type="Pfam" id="PF00071">
    <property type="entry name" value="Ras"/>
    <property type="match status" value="1"/>
</dbReference>
<gene>
    <name evidence="4" type="ORF">POCTA_138.1.T0710200</name>
</gene>
<dbReference type="OMA" id="PNIVIMN"/>
<protein>
    <submittedName>
        <fullName evidence="4">Uncharacterized protein</fullName>
    </submittedName>
</protein>
<dbReference type="GO" id="GO:0005525">
    <property type="term" value="F:GTP binding"/>
    <property type="evidence" value="ECO:0007669"/>
    <property type="project" value="UniProtKB-KW"/>
</dbReference>
<dbReference type="InterPro" id="IPR005225">
    <property type="entry name" value="Small_GTP-bd"/>
</dbReference>
<dbReference type="PROSITE" id="PS51420">
    <property type="entry name" value="RHO"/>
    <property type="match status" value="1"/>
</dbReference>
<evidence type="ECO:0000313" key="5">
    <source>
        <dbReference type="Proteomes" id="UP000683925"/>
    </source>
</evidence>
<dbReference type="PROSITE" id="PS51421">
    <property type="entry name" value="RAS"/>
    <property type="match status" value="1"/>
</dbReference>
<evidence type="ECO:0000256" key="3">
    <source>
        <dbReference type="SAM" id="MobiDB-lite"/>
    </source>
</evidence>
<dbReference type="FunFam" id="3.40.50.300:FF:000823">
    <property type="entry name" value="Small GTPase RAB, putative"/>
    <property type="match status" value="1"/>
</dbReference>
<accession>A0A8S1VQA7</accession>
<evidence type="ECO:0000313" key="4">
    <source>
        <dbReference type="EMBL" id="CAD8178673.1"/>
    </source>
</evidence>
<dbReference type="SMART" id="SM00176">
    <property type="entry name" value="RAN"/>
    <property type="match status" value="1"/>
</dbReference>
<keyword evidence="1" id="KW-0547">Nucleotide-binding</keyword>
<sequence length="223" mass="25294">MAQNTTSGPMQKFKIVFLGNQSVGKTSIINRFIFDNFTGNEQPTVGIDFISKTLQVDNKSVRLQLWDTAGQERFRSLIPSYIRDSQAAIICYDITNEKSFQDLQKWIEDVKDERGDEVLIYILGNKTDLDQERVIQTDIGEQKAKELGASFSEVSAKSAHNVAEFFKKLSYDLQGNPNEQQSQQQPQQQPQQKVPQQQQQPNQGQQLKPSEQTDDKKQGSGCC</sequence>
<dbReference type="InterPro" id="IPR050227">
    <property type="entry name" value="Rab"/>
</dbReference>
<dbReference type="Proteomes" id="UP000683925">
    <property type="component" value="Unassembled WGS sequence"/>
</dbReference>
<proteinExistence type="predicted"/>
<keyword evidence="2" id="KW-0342">GTP-binding</keyword>
<feature type="region of interest" description="Disordered" evidence="3">
    <location>
        <begin position="173"/>
        <end position="223"/>
    </location>
</feature>
<feature type="compositionally biased region" description="Basic and acidic residues" evidence="3">
    <location>
        <begin position="211"/>
        <end position="223"/>
    </location>
</feature>
<feature type="compositionally biased region" description="Low complexity" evidence="3">
    <location>
        <begin position="174"/>
        <end position="206"/>
    </location>
</feature>
<dbReference type="CDD" id="cd01861">
    <property type="entry name" value="Rab6"/>
    <property type="match status" value="1"/>
</dbReference>
<dbReference type="GO" id="GO:0003924">
    <property type="term" value="F:GTPase activity"/>
    <property type="evidence" value="ECO:0007669"/>
    <property type="project" value="InterPro"/>
</dbReference>
<evidence type="ECO:0000256" key="1">
    <source>
        <dbReference type="ARBA" id="ARBA00022741"/>
    </source>
</evidence>
<dbReference type="PANTHER" id="PTHR47977">
    <property type="entry name" value="RAS-RELATED PROTEIN RAB"/>
    <property type="match status" value="1"/>
</dbReference>